<dbReference type="AlphaFoldDB" id="A0A117RQR2"/>
<evidence type="ECO:0000313" key="2">
    <source>
        <dbReference type="Proteomes" id="UP000053429"/>
    </source>
</evidence>
<dbReference type="STRING" id="661399.AQJ67_12620"/>
<accession>A0A117RQR2</accession>
<evidence type="ECO:0000313" key="1">
    <source>
        <dbReference type="EMBL" id="KUO04099.1"/>
    </source>
</evidence>
<dbReference type="EMBL" id="LMWY01000014">
    <property type="protein sequence ID" value="KUO04099.1"/>
    <property type="molecule type" value="Genomic_DNA"/>
</dbReference>
<gene>
    <name evidence="1" type="ORF">AQJ67_12620</name>
</gene>
<comment type="caution">
    <text evidence="1">The sequence shown here is derived from an EMBL/GenBank/DDBJ whole genome shotgun (WGS) entry which is preliminary data.</text>
</comment>
<protein>
    <submittedName>
        <fullName evidence="1">Uncharacterized protein</fullName>
    </submittedName>
</protein>
<keyword evidence="2" id="KW-1185">Reference proteome</keyword>
<organism evidence="1 2">
    <name type="scientific">Streptomyces caeruleatus</name>
    <dbReference type="NCBI Taxonomy" id="661399"/>
    <lineage>
        <taxon>Bacteria</taxon>
        <taxon>Bacillati</taxon>
        <taxon>Actinomycetota</taxon>
        <taxon>Actinomycetes</taxon>
        <taxon>Kitasatosporales</taxon>
        <taxon>Streptomycetaceae</taxon>
        <taxon>Streptomyces</taxon>
    </lineage>
</organism>
<dbReference type="Proteomes" id="UP000053429">
    <property type="component" value="Unassembled WGS sequence"/>
</dbReference>
<sequence length="105" mass="10950">MTVPITVTAARTAALRRTYMIGGCPSLKGPGSTGKTPGRLGSVYLDGAALRRAAGAREPVTNPYGAIRLTGLLRPVHDGGTTQALKALGEGQRRICTGFPLYVRV</sequence>
<proteinExistence type="predicted"/>
<reference evidence="1 2" key="1">
    <citation type="submission" date="2015-10" db="EMBL/GenBank/DDBJ databases">
        <title>Draft genome sequence of Streptomyces caeruleatus NRRL B-24802, type strain for the species Streptomyces caeruleatus.</title>
        <authorList>
            <person name="Ruckert C."/>
            <person name="Winkler A."/>
            <person name="Kalinowski J."/>
            <person name="Kampfer P."/>
            <person name="Glaeser S."/>
        </authorList>
    </citation>
    <scope>NUCLEOTIDE SEQUENCE [LARGE SCALE GENOMIC DNA]</scope>
    <source>
        <strain evidence="1 2">NRRL B-24802</strain>
    </source>
</reference>
<name>A0A117RQR2_9ACTN</name>